<sequence length="271" mass="28595">MTTTRRVALVTGASSGIGKETARAFVAAGFEVVGTGRKTSGLTPPTGVTYLDLDVASDTSAAAAVAEVIDRFGRIDVLVNNAGVGAAGAVEENSVAQAQSVLNVNVLGVIRMTKAVLPHMRAQGGGRVINISSVLGVAPQPFMALYVASKHAIEGYSESLDHEVREHGVRVLLVQPAYTKTGFDTNAARPDTPLPLYAERRRVFDEVMAQAMKDGDDPAVVATVIVTAATDKKPKLRYTAGPLASRVTTARRLVPAGAFDKQIRKNNRMAR</sequence>
<evidence type="ECO:0000256" key="1">
    <source>
        <dbReference type="ARBA" id="ARBA00006484"/>
    </source>
</evidence>
<dbReference type="CDD" id="cd05374">
    <property type="entry name" value="17beta-HSD-like_SDR_c"/>
    <property type="match status" value="1"/>
</dbReference>
<dbReference type="PANTHER" id="PTHR43976">
    <property type="entry name" value="SHORT CHAIN DEHYDROGENASE"/>
    <property type="match status" value="1"/>
</dbReference>
<dbReference type="InterPro" id="IPR002347">
    <property type="entry name" value="SDR_fam"/>
</dbReference>
<dbReference type="PRINTS" id="PR00080">
    <property type="entry name" value="SDRFAMILY"/>
</dbReference>
<dbReference type="NCBIfam" id="NF004823">
    <property type="entry name" value="PRK06179.1"/>
    <property type="match status" value="1"/>
</dbReference>
<evidence type="ECO:0000256" key="3">
    <source>
        <dbReference type="RuleBase" id="RU000363"/>
    </source>
</evidence>
<keyword evidence="2" id="KW-0560">Oxidoreductase</keyword>
<comment type="similarity">
    <text evidence="1 3">Belongs to the short-chain dehydrogenases/reductases (SDR) family.</text>
</comment>
<dbReference type="EMBL" id="POUC01000001">
    <property type="protein sequence ID" value="PNG24089.1"/>
    <property type="molecule type" value="Genomic_DNA"/>
</dbReference>
<dbReference type="InterPro" id="IPR051911">
    <property type="entry name" value="SDR_oxidoreductase"/>
</dbReference>
<dbReference type="SUPFAM" id="SSF51735">
    <property type="entry name" value="NAD(P)-binding Rossmann-fold domains"/>
    <property type="match status" value="1"/>
</dbReference>
<evidence type="ECO:0000256" key="2">
    <source>
        <dbReference type="ARBA" id="ARBA00023002"/>
    </source>
</evidence>
<dbReference type="AlphaFoldDB" id="A0A2N8TYL6"/>
<dbReference type="Pfam" id="PF00106">
    <property type="entry name" value="adh_short"/>
    <property type="match status" value="1"/>
</dbReference>
<dbReference type="PANTHER" id="PTHR43976:SF16">
    <property type="entry name" value="SHORT-CHAIN DEHYDROGENASE_REDUCTASE FAMILY PROTEIN"/>
    <property type="match status" value="1"/>
</dbReference>
<protein>
    <submittedName>
        <fullName evidence="4">Short-chain dehydrogenase/reductase</fullName>
    </submittedName>
</protein>
<proteinExistence type="inferred from homology"/>
<evidence type="ECO:0000313" key="4">
    <source>
        <dbReference type="EMBL" id="PNG24089.1"/>
    </source>
</evidence>
<dbReference type="Proteomes" id="UP000235943">
    <property type="component" value="Unassembled WGS sequence"/>
</dbReference>
<dbReference type="GO" id="GO:0016491">
    <property type="term" value="F:oxidoreductase activity"/>
    <property type="evidence" value="ECO:0007669"/>
    <property type="project" value="UniProtKB-KW"/>
</dbReference>
<comment type="caution">
    <text evidence="4">The sequence shown here is derived from an EMBL/GenBank/DDBJ whole genome shotgun (WGS) entry which is preliminary data.</text>
</comment>
<keyword evidence="5" id="KW-1185">Reference proteome</keyword>
<organism evidence="4 5">
    <name type="scientific">Streptomyces cahuitamycinicus</name>
    <dbReference type="NCBI Taxonomy" id="2070367"/>
    <lineage>
        <taxon>Bacteria</taxon>
        <taxon>Bacillati</taxon>
        <taxon>Actinomycetota</taxon>
        <taxon>Actinomycetes</taxon>
        <taxon>Kitasatosporales</taxon>
        <taxon>Streptomycetaceae</taxon>
        <taxon>Streptomyces</taxon>
    </lineage>
</organism>
<dbReference type="Gene3D" id="3.40.50.720">
    <property type="entry name" value="NAD(P)-binding Rossmann-like Domain"/>
    <property type="match status" value="1"/>
</dbReference>
<evidence type="ECO:0000313" key="5">
    <source>
        <dbReference type="Proteomes" id="UP000235943"/>
    </source>
</evidence>
<dbReference type="PRINTS" id="PR00081">
    <property type="entry name" value="GDHRDH"/>
</dbReference>
<name>A0A2N8TYL6_9ACTN</name>
<dbReference type="OrthoDB" id="3178062at2"/>
<accession>A0A2N8TYL6</accession>
<dbReference type="InterPro" id="IPR036291">
    <property type="entry name" value="NAD(P)-bd_dom_sf"/>
</dbReference>
<gene>
    <name evidence="4" type="ORF">C1J00_00125</name>
</gene>
<dbReference type="RefSeq" id="WP_102906980.1">
    <property type="nucleotide sequence ID" value="NZ_POUC01000001.1"/>
</dbReference>
<reference evidence="4 5" key="1">
    <citation type="submission" date="2018-01" db="EMBL/GenBank/DDBJ databases">
        <title>Draft genome sequence of Streptomyces sp. 13K301.</title>
        <authorList>
            <person name="Sahin N."/>
            <person name="Saygin H."/>
            <person name="Ay H."/>
        </authorList>
    </citation>
    <scope>NUCLEOTIDE SEQUENCE [LARGE SCALE GENOMIC DNA]</scope>
    <source>
        <strain evidence="4 5">13K301</strain>
    </source>
</reference>